<dbReference type="Pfam" id="PF11716">
    <property type="entry name" value="MDMPI_N"/>
    <property type="match status" value="1"/>
</dbReference>
<protein>
    <submittedName>
        <fullName evidence="3">Maleylpyruvate isomerase N-terminal domain-containing protein</fullName>
    </submittedName>
</protein>
<dbReference type="EMBL" id="JAVREL010000027">
    <property type="protein sequence ID" value="MDT0347056.1"/>
    <property type="molecule type" value="Genomic_DNA"/>
</dbReference>
<sequence>MCGARPRRAGTPACPHRSGSGSQTGAFAGAVAGPARDTHVPTCPEWRLRGLVGHIGQAHRWAAEIVRTGEPDAIPDPRDAELVSGTEFRVAPELAADAISESRERLSTPGPETLKPHLARVRGHGETLQFGPREESQAGWLITRTPRGTTRERRTGGADVVVRGTERELLLLVTRRLPADGPGPTVGGDHALLDHWLANTAL</sequence>
<name>A0ABU2MZW5_9ACTN</name>
<feature type="domain" description="Mycothiol-dependent maleylpyruvate isomerase metal-binding" evidence="2">
    <location>
        <begin position="23"/>
        <end position="152"/>
    </location>
</feature>
<proteinExistence type="predicted"/>
<dbReference type="PANTHER" id="PTHR40758:SF1">
    <property type="entry name" value="CONSERVED PROTEIN"/>
    <property type="match status" value="1"/>
</dbReference>
<feature type="region of interest" description="Disordered" evidence="1">
    <location>
        <begin position="1"/>
        <end position="22"/>
    </location>
</feature>
<dbReference type="PANTHER" id="PTHR40758">
    <property type="entry name" value="CONSERVED PROTEIN"/>
    <property type="match status" value="1"/>
</dbReference>
<evidence type="ECO:0000313" key="3">
    <source>
        <dbReference type="EMBL" id="MDT0347056.1"/>
    </source>
</evidence>
<dbReference type="InterPro" id="IPR024344">
    <property type="entry name" value="MDMPI_metal-binding"/>
</dbReference>
<dbReference type="GO" id="GO:0016853">
    <property type="term" value="F:isomerase activity"/>
    <property type="evidence" value="ECO:0007669"/>
    <property type="project" value="UniProtKB-KW"/>
</dbReference>
<evidence type="ECO:0000313" key="4">
    <source>
        <dbReference type="Proteomes" id="UP001183246"/>
    </source>
</evidence>
<gene>
    <name evidence="3" type="ORF">RM590_31405</name>
</gene>
<reference evidence="4" key="1">
    <citation type="submission" date="2023-07" db="EMBL/GenBank/DDBJ databases">
        <title>30 novel species of actinomycetes from the DSMZ collection.</title>
        <authorList>
            <person name="Nouioui I."/>
        </authorList>
    </citation>
    <scope>NUCLEOTIDE SEQUENCE [LARGE SCALE GENOMIC DNA]</scope>
    <source>
        <strain evidence="4">DSM 44938</strain>
    </source>
</reference>
<accession>A0ABU2MZW5</accession>
<keyword evidence="3" id="KW-0413">Isomerase</keyword>
<keyword evidence="4" id="KW-1185">Reference proteome</keyword>
<dbReference type="Proteomes" id="UP001183246">
    <property type="component" value="Unassembled WGS sequence"/>
</dbReference>
<comment type="caution">
    <text evidence="3">The sequence shown here is derived from an EMBL/GenBank/DDBJ whole genome shotgun (WGS) entry which is preliminary data.</text>
</comment>
<dbReference type="RefSeq" id="WP_311708250.1">
    <property type="nucleotide sequence ID" value="NZ_JAVREL010000027.1"/>
</dbReference>
<organism evidence="3 4">
    <name type="scientific">Streptomyces litchfieldiae</name>
    <dbReference type="NCBI Taxonomy" id="3075543"/>
    <lineage>
        <taxon>Bacteria</taxon>
        <taxon>Bacillati</taxon>
        <taxon>Actinomycetota</taxon>
        <taxon>Actinomycetes</taxon>
        <taxon>Kitasatosporales</taxon>
        <taxon>Streptomycetaceae</taxon>
        <taxon>Streptomyces</taxon>
    </lineage>
</organism>
<evidence type="ECO:0000259" key="2">
    <source>
        <dbReference type="Pfam" id="PF11716"/>
    </source>
</evidence>
<evidence type="ECO:0000256" key="1">
    <source>
        <dbReference type="SAM" id="MobiDB-lite"/>
    </source>
</evidence>